<feature type="compositionally biased region" description="Gly residues" evidence="4">
    <location>
        <begin position="100"/>
        <end position="111"/>
    </location>
</feature>
<feature type="region of interest" description="Disordered" evidence="4">
    <location>
        <begin position="709"/>
        <end position="738"/>
    </location>
</feature>
<dbReference type="SMART" id="SM00456">
    <property type="entry name" value="WW"/>
    <property type="match status" value="1"/>
</dbReference>
<dbReference type="SUPFAM" id="SSF54928">
    <property type="entry name" value="RNA-binding domain, RBD"/>
    <property type="match status" value="2"/>
</dbReference>
<dbReference type="InterPro" id="IPR000504">
    <property type="entry name" value="RRM_dom"/>
</dbReference>
<dbReference type="InterPro" id="IPR001202">
    <property type="entry name" value="WW_dom"/>
</dbReference>
<evidence type="ECO:0000313" key="7">
    <source>
        <dbReference type="EMBL" id="RXH71850.1"/>
    </source>
</evidence>
<evidence type="ECO:0000256" key="2">
    <source>
        <dbReference type="ARBA" id="ARBA00022884"/>
    </source>
</evidence>
<feature type="region of interest" description="Disordered" evidence="4">
    <location>
        <begin position="645"/>
        <end position="671"/>
    </location>
</feature>
<feature type="compositionally biased region" description="Low complexity" evidence="4">
    <location>
        <begin position="837"/>
        <end position="854"/>
    </location>
</feature>
<feature type="compositionally biased region" description="Polar residues" evidence="4">
    <location>
        <begin position="537"/>
        <end position="560"/>
    </location>
</feature>
<feature type="domain" description="RRM" evidence="6">
    <location>
        <begin position="359"/>
        <end position="439"/>
    </location>
</feature>
<feature type="domain" description="WW" evidence="5">
    <location>
        <begin position="775"/>
        <end position="808"/>
    </location>
</feature>
<accession>A0A498HM95</accession>
<feature type="compositionally biased region" description="Low complexity" evidence="4">
    <location>
        <begin position="814"/>
        <end position="824"/>
    </location>
</feature>
<dbReference type="FunFam" id="3.30.70.330:FF:000374">
    <property type="entry name" value="Flowering time control protein FCA"/>
    <property type="match status" value="1"/>
</dbReference>
<dbReference type="SMART" id="SM00360">
    <property type="entry name" value="RRM"/>
    <property type="match status" value="2"/>
</dbReference>
<organism evidence="7 8">
    <name type="scientific">Malus domestica</name>
    <name type="common">Apple</name>
    <name type="synonym">Pyrus malus</name>
    <dbReference type="NCBI Taxonomy" id="3750"/>
    <lineage>
        <taxon>Eukaryota</taxon>
        <taxon>Viridiplantae</taxon>
        <taxon>Streptophyta</taxon>
        <taxon>Embryophyta</taxon>
        <taxon>Tracheophyta</taxon>
        <taxon>Spermatophyta</taxon>
        <taxon>Magnoliopsida</taxon>
        <taxon>eudicotyledons</taxon>
        <taxon>Gunneridae</taxon>
        <taxon>Pentapetalae</taxon>
        <taxon>rosids</taxon>
        <taxon>fabids</taxon>
        <taxon>Rosales</taxon>
        <taxon>Rosaceae</taxon>
        <taxon>Amygdaloideae</taxon>
        <taxon>Maleae</taxon>
        <taxon>Malus</taxon>
    </lineage>
</organism>
<feature type="compositionally biased region" description="Basic and acidic residues" evidence="4">
    <location>
        <begin position="58"/>
        <end position="70"/>
    </location>
</feature>
<dbReference type="PANTHER" id="PTHR24012">
    <property type="entry name" value="RNA BINDING PROTEIN"/>
    <property type="match status" value="1"/>
</dbReference>
<name>A0A498HM95_MALDO</name>
<keyword evidence="2 3" id="KW-0694">RNA-binding</keyword>
<evidence type="ECO:0000256" key="4">
    <source>
        <dbReference type="SAM" id="MobiDB-lite"/>
    </source>
</evidence>
<protein>
    <recommendedName>
        <fullName evidence="9">Flowering time control protein FCA</fullName>
    </recommendedName>
</protein>
<dbReference type="Pfam" id="PF00076">
    <property type="entry name" value="RRM_1"/>
    <property type="match status" value="2"/>
</dbReference>
<evidence type="ECO:0008006" key="9">
    <source>
        <dbReference type="Google" id="ProtNLM"/>
    </source>
</evidence>
<dbReference type="EMBL" id="RDQH01000342">
    <property type="protein sequence ID" value="RXH71850.1"/>
    <property type="molecule type" value="Genomic_DNA"/>
</dbReference>
<dbReference type="Proteomes" id="UP000290289">
    <property type="component" value="Chromosome 16"/>
</dbReference>
<dbReference type="InterPro" id="IPR012677">
    <property type="entry name" value="Nucleotide-bd_a/b_plait_sf"/>
</dbReference>
<dbReference type="Pfam" id="PF00397">
    <property type="entry name" value="WW"/>
    <property type="match status" value="1"/>
</dbReference>
<evidence type="ECO:0000256" key="1">
    <source>
        <dbReference type="ARBA" id="ARBA00022737"/>
    </source>
</evidence>
<comment type="caution">
    <text evidence="7">The sequence shown here is derived from an EMBL/GenBank/DDBJ whole genome shotgun (WGS) entry which is preliminary data.</text>
</comment>
<evidence type="ECO:0000256" key="3">
    <source>
        <dbReference type="PROSITE-ProRule" id="PRU00176"/>
    </source>
</evidence>
<dbReference type="InterPro" id="IPR036020">
    <property type="entry name" value="WW_dom_sf"/>
</dbReference>
<dbReference type="STRING" id="3750.A0A498HM95"/>
<dbReference type="PROSITE" id="PS50102">
    <property type="entry name" value="RRM"/>
    <property type="match status" value="2"/>
</dbReference>
<proteinExistence type="predicted"/>
<feature type="compositionally biased region" description="Low complexity" evidence="4">
    <location>
        <begin position="726"/>
        <end position="738"/>
    </location>
</feature>
<dbReference type="Gene3D" id="2.20.70.10">
    <property type="match status" value="1"/>
</dbReference>
<feature type="compositionally biased region" description="Polar residues" evidence="4">
    <location>
        <begin position="482"/>
        <end position="500"/>
    </location>
</feature>
<dbReference type="PROSITE" id="PS01159">
    <property type="entry name" value="WW_DOMAIN_1"/>
    <property type="match status" value="1"/>
</dbReference>
<reference evidence="7 8" key="1">
    <citation type="submission" date="2018-10" db="EMBL/GenBank/DDBJ databases">
        <title>A high-quality apple genome assembly.</title>
        <authorList>
            <person name="Hu J."/>
        </authorList>
    </citation>
    <scope>NUCLEOTIDE SEQUENCE [LARGE SCALE GENOMIC DNA]</scope>
    <source>
        <strain evidence="8">cv. HFTH1</strain>
        <tissue evidence="7">Young leaf</tissue>
    </source>
</reference>
<dbReference type="CDD" id="cd00201">
    <property type="entry name" value="WW"/>
    <property type="match status" value="1"/>
</dbReference>
<feature type="compositionally biased region" description="Gly residues" evidence="4">
    <location>
        <begin position="126"/>
        <end position="139"/>
    </location>
</feature>
<dbReference type="SUPFAM" id="SSF51045">
    <property type="entry name" value="WW domain"/>
    <property type="match status" value="1"/>
</dbReference>
<feature type="region of interest" description="Disordered" evidence="4">
    <location>
        <begin position="814"/>
        <end position="854"/>
    </location>
</feature>
<sequence length="936" mass="102478">MDNLCFPLSFTHYTLTTKGLHFVFNLQVFLFRNSSSSLGARGTQNFVKLDRYRVDRYGDNDDGDHHHHQDSVPYRRPSRFSDAPMNHQSHHTRRSPPNYRGGGGRGSGGPHRGFDTPPRDSSGGFRSFGGAGAGGGGFGPNYQDPPPLSGQKRGFTRGGSPDRFDRGSFAKLFIGSVPRTATEEDIRPVFEEHGEVIEVALIKDKKTGQQQDGSMPKLTLSHFVFATSFTLVGFACNLLFMSVLSKKKKARHTCIGQYNLIRRLVGNVKVHHIFGEVSEAMRTLGLSRDLTGSVTWEVELNPSFHIQNHSCCFIKYATSEEAGRAIRVLHNQHTLPGGTGPIQVRYADGERERLGAVEYKLFVGSLNKQATEKEVEEIFSPFGQVEDVYLMRDELKQSRGCGFVKYSQRDMALAAINGLNGIYTMRGCDQPLTVRFADPKRPRLGDSRGPAFGGPGFGPRFQAPGPRPMPNFGDPMRDQIPTNTWHPMSPPNLGSSTNPGSRGFGGNLLPWSGDMPFPLNSGGHGGSAEGPLPGMAVSSSLTSQKSFNQSMPHVGQQISPLQKHIQSPQHLPPPLQQHPQTSASYTHTQTVRQLGQAQLPHSAGQTPFSQALPSQQFLGLGGQLSVPQPEAQKNAPSATALPAPLNISLQPRPMPTASNQQQPGSAPAQQQLIQPLQQSPSPLAQMLSQQTQTLQASFQSSQQAFSQLQQQLQQMQPSNQGLAMHQNPQANKQQQSQWIGVASHTVASTTASTPAVDVLSTASVAPAIPGSQAIAPAKCVWTEHTSPDGYKYYYNNATGESRWEKPAELTLFEQQQQQKAPVQQPHVPSLPPNRSAQQISQTQQLHHQSQLQPQLRTNLQLQQPSFSSSYQASGIIGHQNVQEGSYSQLSTPSSVGDPSRYQQGLEVVKQNVRWHVVSKRIDAWRKPSDSIILLAH</sequence>
<evidence type="ECO:0000259" key="6">
    <source>
        <dbReference type="PROSITE" id="PS50102"/>
    </source>
</evidence>
<feature type="region of interest" description="Disordered" evidence="4">
    <location>
        <begin position="482"/>
        <end position="590"/>
    </location>
</feature>
<keyword evidence="1" id="KW-0677">Repeat</keyword>
<dbReference type="PROSITE" id="PS50020">
    <property type="entry name" value="WW_DOMAIN_2"/>
    <property type="match status" value="1"/>
</dbReference>
<dbReference type="GO" id="GO:0003723">
    <property type="term" value="F:RNA binding"/>
    <property type="evidence" value="ECO:0007669"/>
    <property type="project" value="UniProtKB-UniRule"/>
</dbReference>
<feature type="region of interest" description="Disordered" evidence="4">
    <location>
        <begin position="58"/>
        <end position="167"/>
    </location>
</feature>
<dbReference type="AlphaFoldDB" id="A0A498HM95"/>
<dbReference type="InterPro" id="IPR035979">
    <property type="entry name" value="RBD_domain_sf"/>
</dbReference>
<gene>
    <name evidence="7" type="ORF">DVH24_025351</name>
</gene>
<feature type="compositionally biased region" description="Polar residues" evidence="4">
    <location>
        <begin position="581"/>
        <end position="590"/>
    </location>
</feature>
<evidence type="ECO:0000259" key="5">
    <source>
        <dbReference type="PROSITE" id="PS50020"/>
    </source>
</evidence>
<evidence type="ECO:0000313" key="8">
    <source>
        <dbReference type="Proteomes" id="UP000290289"/>
    </source>
</evidence>
<dbReference type="Gene3D" id="3.30.70.330">
    <property type="match status" value="2"/>
</dbReference>
<feature type="domain" description="RRM" evidence="6">
    <location>
        <begin position="170"/>
        <end position="211"/>
    </location>
</feature>
<feature type="compositionally biased region" description="Low complexity" evidence="4">
    <location>
        <begin position="657"/>
        <end position="671"/>
    </location>
</feature>
<keyword evidence="8" id="KW-1185">Reference proteome</keyword>